<proteinExistence type="predicted"/>
<dbReference type="PANTHER" id="PTHR44591">
    <property type="entry name" value="STRESS RESPONSE REGULATOR PROTEIN 1"/>
    <property type="match status" value="1"/>
</dbReference>
<gene>
    <name evidence="4" type="ORF">GXW71_08835</name>
</gene>
<dbReference type="EMBL" id="JAAGBB010000008">
    <property type="protein sequence ID" value="MBR0664458.1"/>
    <property type="molecule type" value="Genomic_DNA"/>
</dbReference>
<evidence type="ECO:0000259" key="3">
    <source>
        <dbReference type="PROSITE" id="PS50110"/>
    </source>
</evidence>
<feature type="domain" description="Response regulatory" evidence="3">
    <location>
        <begin position="11"/>
        <end position="121"/>
    </location>
</feature>
<keyword evidence="5" id="KW-1185">Reference proteome</keyword>
<evidence type="ECO:0000256" key="1">
    <source>
        <dbReference type="ARBA" id="ARBA00022553"/>
    </source>
</evidence>
<dbReference type="SMART" id="SM00448">
    <property type="entry name" value="REC"/>
    <property type="match status" value="1"/>
</dbReference>
<dbReference type="SUPFAM" id="SSF52172">
    <property type="entry name" value="CheY-like"/>
    <property type="match status" value="1"/>
</dbReference>
<comment type="caution">
    <text evidence="4">The sequence shown here is derived from an EMBL/GenBank/DDBJ whole genome shotgun (WGS) entry which is preliminary data.</text>
</comment>
<accession>A0ABS5EVZ0</accession>
<dbReference type="Gene3D" id="3.40.50.2300">
    <property type="match status" value="1"/>
</dbReference>
<sequence>MFAEPRTDAPTVLVVEDEWLIAEALSRAVRELGYRALGPVGSVAGALAALDAETPDAVLLDTILGHESSVAVADRLLEEATPFAFFTGYSEDDLPRRFKGCRVLTKPVSEASLKAELKALIT</sequence>
<dbReference type="PROSITE" id="PS50110">
    <property type="entry name" value="RESPONSE_REGULATORY"/>
    <property type="match status" value="1"/>
</dbReference>
<dbReference type="InterPro" id="IPR001789">
    <property type="entry name" value="Sig_transdc_resp-reg_receiver"/>
</dbReference>
<evidence type="ECO:0000313" key="4">
    <source>
        <dbReference type="EMBL" id="MBR0664458.1"/>
    </source>
</evidence>
<evidence type="ECO:0000256" key="2">
    <source>
        <dbReference type="PROSITE-ProRule" id="PRU00169"/>
    </source>
</evidence>
<organism evidence="4 5">
    <name type="scientific">Plastoroseomonas hellenica</name>
    <dbReference type="NCBI Taxonomy" id="2687306"/>
    <lineage>
        <taxon>Bacteria</taxon>
        <taxon>Pseudomonadati</taxon>
        <taxon>Pseudomonadota</taxon>
        <taxon>Alphaproteobacteria</taxon>
        <taxon>Acetobacterales</taxon>
        <taxon>Acetobacteraceae</taxon>
        <taxon>Plastoroseomonas</taxon>
    </lineage>
</organism>
<dbReference type="InterPro" id="IPR050595">
    <property type="entry name" value="Bact_response_regulator"/>
</dbReference>
<dbReference type="Proteomes" id="UP001196870">
    <property type="component" value="Unassembled WGS sequence"/>
</dbReference>
<feature type="modified residue" description="4-aspartylphosphate" evidence="2">
    <location>
        <position position="61"/>
    </location>
</feature>
<evidence type="ECO:0000313" key="5">
    <source>
        <dbReference type="Proteomes" id="UP001196870"/>
    </source>
</evidence>
<dbReference type="InterPro" id="IPR011006">
    <property type="entry name" value="CheY-like_superfamily"/>
</dbReference>
<dbReference type="RefSeq" id="WP_211852119.1">
    <property type="nucleotide sequence ID" value="NZ_JAAGBB010000008.1"/>
</dbReference>
<name>A0ABS5EVZ0_9PROT</name>
<keyword evidence="1 2" id="KW-0597">Phosphoprotein</keyword>
<reference evidence="5" key="1">
    <citation type="journal article" date="2021" name="Syst. Appl. Microbiol.">
        <title>Roseomonas hellenica sp. nov., isolated from roots of wild-growing Alkanna tinctoria.</title>
        <authorList>
            <person name="Rat A."/>
            <person name="Naranjo H.D."/>
            <person name="Lebbe L."/>
            <person name="Cnockaert M."/>
            <person name="Krigas N."/>
            <person name="Grigoriadou K."/>
            <person name="Maloupa E."/>
            <person name="Willems A."/>
        </authorList>
    </citation>
    <scope>NUCLEOTIDE SEQUENCE [LARGE SCALE GENOMIC DNA]</scope>
    <source>
        <strain evidence="5">LMG 31523</strain>
    </source>
</reference>
<dbReference type="PANTHER" id="PTHR44591:SF24">
    <property type="entry name" value="PROTEIN-GLUTAMATE METHYLESTERASE_PROTEIN-GLUTAMINE GLUTAMINASE 1"/>
    <property type="match status" value="1"/>
</dbReference>
<protein>
    <submittedName>
        <fullName evidence="4">Response regulator</fullName>
    </submittedName>
</protein>
<dbReference type="Pfam" id="PF00072">
    <property type="entry name" value="Response_reg"/>
    <property type="match status" value="1"/>
</dbReference>